<organism evidence="1 2">
    <name type="scientific">Crotalaria pallida</name>
    <name type="common">Smooth rattlebox</name>
    <name type="synonym">Crotalaria striata</name>
    <dbReference type="NCBI Taxonomy" id="3830"/>
    <lineage>
        <taxon>Eukaryota</taxon>
        <taxon>Viridiplantae</taxon>
        <taxon>Streptophyta</taxon>
        <taxon>Embryophyta</taxon>
        <taxon>Tracheophyta</taxon>
        <taxon>Spermatophyta</taxon>
        <taxon>Magnoliopsida</taxon>
        <taxon>eudicotyledons</taxon>
        <taxon>Gunneridae</taxon>
        <taxon>Pentapetalae</taxon>
        <taxon>rosids</taxon>
        <taxon>fabids</taxon>
        <taxon>Fabales</taxon>
        <taxon>Fabaceae</taxon>
        <taxon>Papilionoideae</taxon>
        <taxon>50 kb inversion clade</taxon>
        <taxon>genistoids sensu lato</taxon>
        <taxon>core genistoids</taxon>
        <taxon>Crotalarieae</taxon>
        <taxon>Crotalaria</taxon>
    </lineage>
</organism>
<dbReference type="AlphaFoldDB" id="A0AAN9ECI6"/>
<reference evidence="1 2" key="1">
    <citation type="submission" date="2024-01" db="EMBL/GenBank/DDBJ databases">
        <title>The genomes of 5 underutilized Papilionoideae crops provide insights into root nodulation and disease resistanc.</title>
        <authorList>
            <person name="Yuan L."/>
        </authorList>
    </citation>
    <scope>NUCLEOTIDE SEQUENCE [LARGE SCALE GENOMIC DNA]</scope>
    <source>
        <strain evidence="1">ZHUSHIDOU_FW_LH</strain>
        <tissue evidence="1">Leaf</tissue>
    </source>
</reference>
<protein>
    <submittedName>
        <fullName evidence="1">Uncharacterized protein</fullName>
    </submittedName>
</protein>
<dbReference type="EMBL" id="JAYWIO010000008">
    <property type="protein sequence ID" value="KAK7247525.1"/>
    <property type="molecule type" value="Genomic_DNA"/>
</dbReference>
<gene>
    <name evidence="1" type="ORF">RIF29_42409</name>
</gene>
<evidence type="ECO:0000313" key="2">
    <source>
        <dbReference type="Proteomes" id="UP001372338"/>
    </source>
</evidence>
<evidence type="ECO:0000313" key="1">
    <source>
        <dbReference type="EMBL" id="KAK7247525.1"/>
    </source>
</evidence>
<name>A0AAN9ECI6_CROPI</name>
<comment type="caution">
    <text evidence="1">The sequence shown here is derived from an EMBL/GenBank/DDBJ whole genome shotgun (WGS) entry which is preliminary data.</text>
</comment>
<keyword evidence="2" id="KW-1185">Reference proteome</keyword>
<proteinExistence type="predicted"/>
<sequence length="79" mass="9606">MYSYKKERLNDKLFPLQNEGTAVSRISCHILRYGSCSKPLRTWACLSSFVIPSVMDILVPHKFFAYYYYYYYFMNFWDK</sequence>
<accession>A0AAN9ECI6</accession>
<dbReference type="Proteomes" id="UP001372338">
    <property type="component" value="Unassembled WGS sequence"/>
</dbReference>